<name>A0ABT9ZVF3_9BACI</name>
<organism evidence="2 3">
    <name type="scientific">Evansella vedderi</name>
    <dbReference type="NCBI Taxonomy" id="38282"/>
    <lineage>
        <taxon>Bacteria</taxon>
        <taxon>Bacillati</taxon>
        <taxon>Bacillota</taxon>
        <taxon>Bacilli</taxon>
        <taxon>Bacillales</taxon>
        <taxon>Bacillaceae</taxon>
        <taxon>Evansella</taxon>
    </lineage>
</organism>
<dbReference type="EMBL" id="JAUSUG010000009">
    <property type="protein sequence ID" value="MDQ0255228.1"/>
    <property type="molecule type" value="Genomic_DNA"/>
</dbReference>
<keyword evidence="3" id="KW-1185">Reference proteome</keyword>
<feature type="transmembrane region" description="Helical" evidence="1">
    <location>
        <begin position="7"/>
        <end position="28"/>
    </location>
</feature>
<evidence type="ECO:0000313" key="3">
    <source>
        <dbReference type="Proteomes" id="UP001230005"/>
    </source>
</evidence>
<comment type="caution">
    <text evidence="2">The sequence shown here is derived from an EMBL/GenBank/DDBJ whole genome shotgun (WGS) entry which is preliminary data.</text>
</comment>
<sequence>MSKRQSVGICLLGFTCIGIWTMLFVFLFQDAPIASEDHGQVRQQERSISVMKEPAARFINRMESKEIFTVSNVTVEINKMVFPETKVGDAISYGDGVSIDDLLEQLNLNR</sequence>
<dbReference type="RefSeq" id="WP_307326170.1">
    <property type="nucleotide sequence ID" value="NZ_JAUSUG010000009.1"/>
</dbReference>
<keyword evidence="1" id="KW-0472">Membrane</keyword>
<dbReference type="Proteomes" id="UP001230005">
    <property type="component" value="Unassembled WGS sequence"/>
</dbReference>
<gene>
    <name evidence="2" type="ORF">J2S74_002610</name>
</gene>
<accession>A0ABT9ZVF3</accession>
<evidence type="ECO:0000313" key="2">
    <source>
        <dbReference type="EMBL" id="MDQ0255228.1"/>
    </source>
</evidence>
<keyword evidence="1" id="KW-0812">Transmembrane</keyword>
<keyword evidence="1" id="KW-1133">Transmembrane helix</keyword>
<evidence type="ECO:0000256" key="1">
    <source>
        <dbReference type="SAM" id="Phobius"/>
    </source>
</evidence>
<reference evidence="2 3" key="1">
    <citation type="submission" date="2023-07" db="EMBL/GenBank/DDBJ databases">
        <title>Genomic Encyclopedia of Type Strains, Phase IV (KMG-IV): sequencing the most valuable type-strain genomes for metagenomic binning, comparative biology and taxonomic classification.</title>
        <authorList>
            <person name="Goeker M."/>
        </authorList>
    </citation>
    <scope>NUCLEOTIDE SEQUENCE [LARGE SCALE GENOMIC DNA]</scope>
    <source>
        <strain evidence="2 3">DSM 9768</strain>
    </source>
</reference>
<proteinExistence type="predicted"/>
<protein>
    <submittedName>
        <fullName evidence="2">Uncharacterized protein</fullName>
    </submittedName>
</protein>